<name>A0ABQ4STQ7_9HYPH</name>
<comment type="caution">
    <text evidence="2">The sequence shown here is derived from an EMBL/GenBank/DDBJ whole genome shotgun (WGS) entry which is preliminary data.</text>
</comment>
<dbReference type="Gene3D" id="3.30.420.430">
    <property type="match status" value="1"/>
</dbReference>
<evidence type="ECO:0000313" key="3">
    <source>
        <dbReference type="Proteomes" id="UP001055102"/>
    </source>
</evidence>
<feature type="domain" description="Bacterial Ig-like" evidence="1">
    <location>
        <begin position="306"/>
        <end position="388"/>
    </location>
</feature>
<dbReference type="Pfam" id="PF19077">
    <property type="entry name" value="Big_13"/>
    <property type="match status" value="1"/>
</dbReference>
<evidence type="ECO:0000259" key="1">
    <source>
        <dbReference type="Pfam" id="PF19077"/>
    </source>
</evidence>
<organism evidence="2 3">
    <name type="scientific">Methylobacterium jeotgali</name>
    <dbReference type="NCBI Taxonomy" id="381630"/>
    <lineage>
        <taxon>Bacteria</taxon>
        <taxon>Pseudomonadati</taxon>
        <taxon>Pseudomonadota</taxon>
        <taxon>Alphaproteobacteria</taxon>
        <taxon>Hyphomicrobiales</taxon>
        <taxon>Methylobacteriaceae</taxon>
        <taxon>Methylobacterium</taxon>
    </lineage>
</organism>
<reference evidence="2" key="1">
    <citation type="journal article" date="2021" name="Front. Microbiol.">
        <title>Comprehensive Comparative Genomics and Phenotyping of Methylobacterium Species.</title>
        <authorList>
            <person name="Alessa O."/>
            <person name="Ogura Y."/>
            <person name="Fujitani Y."/>
            <person name="Takami H."/>
            <person name="Hayashi T."/>
            <person name="Sahin N."/>
            <person name="Tani A."/>
        </authorList>
    </citation>
    <scope>NUCLEOTIDE SEQUENCE</scope>
    <source>
        <strain evidence="2">LMG 23639</strain>
    </source>
</reference>
<reference evidence="2" key="2">
    <citation type="submission" date="2021-08" db="EMBL/GenBank/DDBJ databases">
        <authorList>
            <person name="Tani A."/>
            <person name="Ola A."/>
            <person name="Ogura Y."/>
            <person name="Katsura K."/>
            <person name="Hayashi T."/>
        </authorList>
    </citation>
    <scope>NUCLEOTIDE SEQUENCE</scope>
    <source>
        <strain evidence="2">LMG 23639</strain>
    </source>
</reference>
<dbReference type="RefSeq" id="WP_238275195.1">
    <property type="nucleotide sequence ID" value="NZ_BPQR01000030.1"/>
</dbReference>
<dbReference type="EMBL" id="BPQR01000030">
    <property type="protein sequence ID" value="GJE06472.1"/>
    <property type="molecule type" value="Genomic_DNA"/>
</dbReference>
<dbReference type="InterPro" id="IPR013783">
    <property type="entry name" value="Ig-like_fold"/>
</dbReference>
<sequence>MAVTATLTPNADTVLPSDEDQIVYATALTFNPSDSLEGGAGFDTLALSGSGTFDLGSPLRFTGFEAVTLTNETTAAATLRLGNSSTAVTLGRGASTATTDANGNALVNVFLGTGSNSIIGGVEKDAFYVASPSNIRAGDSISGGGGGDTLILSGPGRFGGYRYDLTNVSLTGIPNLYVSAPNMGATTVRVSSTTLQDFSSINGGYSMLASVRIFTSDSNLFIGNLTVGLPGTVYQSLSLFTTDNAAGTTFHVGGATQAGYVSGGVGPDALISETVLAFAARENILSRSIESVTDPSGTYQRLVSISTTDRGLNTSTTTISGRVDASARGVVSIYEGSTLVGTGTINADRTWTANVSLQNDGTHTLSAQAQDGAGNIGTSNPVRLTLDTSPPVVTISTAGSDVVDRYVTLSGSAVTQTAGGINQYGEVGATITVYEGSTALGSATVDGQGRWSLGVTLAGPGNHALVAVETDVGGNVGRSNTVVFNALPADPGNNTYGVGAGTHVLDAGAGDDTVVFGFALPEARLSYDAAGHTVIDGPNGTHAVLSGFEHYRFADGTVNQQTGSALVDDLFYYVRNLDVWNARVDAETHYNANGWQEGRDPSAYFSTSGYLAANGDVKAAGINPLTHYDTNGWREGRDPSATFDNELYLARNPDVKAAGIDPLSHFLANGQAEGRQAYAAIGRPGDVSAAHGFDAEFYLLSNPDVARAALGAGGDAFAFAASHYQQHGWHEGRNPNAVFDTKGYLAAYADVRAANVDPLLHYDTNGWREGRDPSAAFDTRAYEATYGDVAAANVNPLTHYLTNGALEGRSAFADGHFG</sequence>
<protein>
    <recommendedName>
        <fullName evidence="1">Bacterial Ig-like domain-containing protein</fullName>
    </recommendedName>
</protein>
<dbReference type="InterPro" id="IPR044016">
    <property type="entry name" value="Big_13"/>
</dbReference>
<gene>
    <name evidence="2" type="ORF">AOPFMNJM_1792</name>
</gene>
<proteinExistence type="predicted"/>
<dbReference type="PRINTS" id="PR00313">
    <property type="entry name" value="CABNDNGRPT"/>
</dbReference>
<dbReference type="Gene3D" id="2.60.40.10">
    <property type="entry name" value="Immunoglobulins"/>
    <property type="match status" value="1"/>
</dbReference>
<dbReference type="Proteomes" id="UP001055102">
    <property type="component" value="Unassembled WGS sequence"/>
</dbReference>
<accession>A0ABQ4STQ7</accession>
<keyword evidence="3" id="KW-1185">Reference proteome</keyword>
<evidence type="ECO:0000313" key="2">
    <source>
        <dbReference type="EMBL" id="GJE06472.1"/>
    </source>
</evidence>